<dbReference type="HOGENOM" id="CLU_061983_3_1_0"/>
<sequence length="238" mass="27617">METFKEFEFFRGKVKFRQPRRHRLSIIEILFVAHLRGIKRTSTVVDLGAGFGALSVLTALRYSCHVLAVERDSLMLELLRYNVKVNQLQDKVSVVEGDVRDVEHFLKRYTADAVIVNPPFYPAHWGSKDGGYHFEMDTKLEDFIKASSYLLKDGGHLNILIPSFRFLEAVENMKRYNIAPVHVMFFYPKLSKNARLVRIHGRKNMRSQMIIEKPLIINTEDGSYERDVALTLDSFFMV</sequence>
<dbReference type="PANTHER" id="PTHR47739:SF1">
    <property type="entry name" value="TRNA1(VAL) (ADENINE(37)-N6)-METHYLTRANSFERASE"/>
    <property type="match status" value="1"/>
</dbReference>
<dbReference type="KEGG" id="tal:Thal_1163"/>
<dbReference type="PANTHER" id="PTHR47739">
    <property type="entry name" value="TRNA1(VAL) (ADENINE(37)-N6)-METHYLTRANSFERASE"/>
    <property type="match status" value="1"/>
</dbReference>
<reference evidence="5" key="1">
    <citation type="journal article" date="2010" name="Stand. Genomic Sci.">
        <title>Complete genome sequence of Thermocrinis albus type strain (HI 11/12T).</title>
        <authorList>
            <person name="Wirth R."/>
            <person name="Sikorski J."/>
            <person name="Brambilla E."/>
            <person name="Misra M."/>
            <person name="Lapidus A."/>
            <person name="Copeland A."/>
            <person name="Nolan M."/>
            <person name="Lucas S."/>
            <person name="Chen F."/>
            <person name="Tice H."/>
            <person name="Cheng J.F."/>
            <person name="Han C."/>
            <person name="Detter J.C."/>
            <person name="Tapia R."/>
            <person name="Bruce D."/>
            <person name="Goodwin L."/>
            <person name="Pitluck S."/>
            <person name="Pati A."/>
            <person name="Anderson I."/>
            <person name="Ivanova N."/>
            <person name="Mavromatis K."/>
            <person name="Mikhailova N."/>
            <person name="Chen A."/>
            <person name="Palaniappan K."/>
            <person name="Bilek Y."/>
            <person name="Hader T."/>
            <person name="Land M."/>
            <person name="Hauser L."/>
            <person name="Chang Y.J."/>
            <person name="Jeffries C.D."/>
            <person name="Tindall B.J."/>
            <person name="Rohde M."/>
            <person name="Goker M."/>
            <person name="Bristow J."/>
            <person name="Eisen J.A."/>
            <person name="Markowitz V."/>
            <person name="Hugenholtz P."/>
            <person name="Kyrpides N.C."/>
            <person name="Klenk H.P."/>
        </authorList>
    </citation>
    <scope>NUCLEOTIDE SEQUENCE [LARGE SCALE GENOMIC DNA]</scope>
    <source>
        <strain evidence="5">DSM 14484 / JCM 11386 / HI 11/12</strain>
    </source>
</reference>
<gene>
    <name evidence="4" type="ordered locus">Thal_1163</name>
</gene>
<dbReference type="STRING" id="638303.Thal_1163"/>
<dbReference type="InterPro" id="IPR020596">
    <property type="entry name" value="rRNA_Ade_Mease_Trfase_CS"/>
</dbReference>
<evidence type="ECO:0000313" key="5">
    <source>
        <dbReference type="Proteomes" id="UP000002043"/>
    </source>
</evidence>
<dbReference type="RefSeq" id="WP_012992201.1">
    <property type="nucleotide sequence ID" value="NC_013894.1"/>
</dbReference>
<keyword evidence="4" id="KW-0808">Transferase</keyword>
<evidence type="ECO:0000259" key="3">
    <source>
        <dbReference type="Pfam" id="PF05175"/>
    </source>
</evidence>
<name>D3SM15_THEAH</name>
<organism evidence="4 5">
    <name type="scientific">Thermocrinis albus (strain DSM 14484 / JCM 11386 / HI 11/12)</name>
    <dbReference type="NCBI Taxonomy" id="638303"/>
    <lineage>
        <taxon>Bacteria</taxon>
        <taxon>Pseudomonadati</taxon>
        <taxon>Aquificota</taxon>
        <taxon>Aquificia</taxon>
        <taxon>Aquificales</taxon>
        <taxon>Aquificaceae</taxon>
        <taxon>Thermocrinis</taxon>
    </lineage>
</organism>
<dbReference type="PRINTS" id="PR00507">
    <property type="entry name" value="N12N6MTFRASE"/>
</dbReference>
<dbReference type="InterPro" id="IPR029063">
    <property type="entry name" value="SAM-dependent_MTases_sf"/>
</dbReference>
<proteinExistence type="predicted"/>
<dbReference type="Pfam" id="PF05175">
    <property type="entry name" value="MTS"/>
    <property type="match status" value="1"/>
</dbReference>
<protein>
    <submittedName>
        <fullName evidence="4">Methyltransferase small</fullName>
    </submittedName>
</protein>
<dbReference type="SUPFAM" id="SSF53335">
    <property type="entry name" value="S-adenosyl-L-methionine-dependent methyltransferases"/>
    <property type="match status" value="1"/>
</dbReference>
<dbReference type="InterPro" id="IPR050210">
    <property type="entry name" value="tRNA_Adenine-N(6)_MTase"/>
</dbReference>
<dbReference type="OrthoDB" id="9777257at2"/>
<keyword evidence="2" id="KW-0949">S-adenosyl-L-methionine</keyword>
<keyword evidence="1 4" id="KW-0489">Methyltransferase</keyword>
<feature type="domain" description="Methyltransferase small" evidence="3">
    <location>
        <begin position="30"/>
        <end position="164"/>
    </location>
</feature>
<dbReference type="Gene3D" id="3.40.50.150">
    <property type="entry name" value="Vaccinia Virus protein VP39"/>
    <property type="match status" value="1"/>
</dbReference>
<accession>D3SM15</accession>
<evidence type="ECO:0000256" key="1">
    <source>
        <dbReference type="ARBA" id="ARBA00022603"/>
    </source>
</evidence>
<dbReference type="PROSITE" id="PS00092">
    <property type="entry name" value="N6_MTASE"/>
    <property type="match status" value="1"/>
</dbReference>
<keyword evidence="5" id="KW-1185">Reference proteome</keyword>
<dbReference type="CDD" id="cd02440">
    <property type="entry name" value="AdoMet_MTases"/>
    <property type="match status" value="1"/>
</dbReference>
<evidence type="ECO:0000313" key="4">
    <source>
        <dbReference type="EMBL" id="ADC89795.1"/>
    </source>
</evidence>
<dbReference type="InterPro" id="IPR007848">
    <property type="entry name" value="Small_mtfrase_dom"/>
</dbReference>
<dbReference type="GO" id="GO:0003676">
    <property type="term" value="F:nucleic acid binding"/>
    <property type="evidence" value="ECO:0007669"/>
    <property type="project" value="InterPro"/>
</dbReference>
<dbReference type="AlphaFoldDB" id="D3SM15"/>
<dbReference type="PROSITE" id="PS01131">
    <property type="entry name" value="RRNA_A_DIMETH"/>
    <property type="match status" value="1"/>
</dbReference>
<dbReference type="eggNOG" id="COG4123">
    <property type="taxonomic scope" value="Bacteria"/>
</dbReference>
<dbReference type="GO" id="GO:0000179">
    <property type="term" value="F:rRNA (adenine-N6,N6-)-dimethyltransferase activity"/>
    <property type="evidence" value="ECO:0007669"/>
    <property type="project" value="InterPro"/>
</dbReference>
<evidence type="ECO:0000256" key="2">
    <source>
        <dbReference type="ARBA" id="ARBA00022691"/>
    </source>
</evidence>
<dbReference type="Proteomes" id="UP000002043">
    <property type="component" value="Chromosome"/>
</dbReference>
<dbReference type="InterPro" id="IPR002052">
    <property type="entry name" value="DNA_methylase_N6_adenine_CS"/>
</dbReference>
<dbReference type="EMBL" id="CP001931">
    <property type="protein sequence ID" value="ADC89795.1"/>
    <property type="molecule type" value="Genomic_DNA"/>
</dbReference>